<dbReference type="EMBL" id="WEGH01000001">
    <property type="protein sequence ID" value="MQY04121.1"/>
    <property type="molecule type" value="Genomic_DNA"/>
</dbReference>
<reference evidence="2 3" key="1">
    <citation type="submission" date="2019-10" db="EMBL/GenBank/DDBJ databases">
        <title>Actinomadura rubteroloni sp. nov. and Actinomadura macrotermitis sp. nov., isolated from the gut of fungus growing-termite Macrotermes natalensis.</title>
        <authorList>
            <person name="Benndorf R."/>
            <person name="Martin K."/>
            <person name="Kuefner M."/>
            <person name="De Beer W."/>
            <person name="Kaster A.-K."/>
            <person name="Vollmers J."/>
            <person name="Poulsen M."/>
            <person name="Beemelmanns C."/>
        </authorList>
    </citation>
    <scope>NUCLEOTIDE SEQUENCE [LARGE SCALE GENOMIC DNA]</scope>
    <source>
        <strain evidence="2 3">RB68</strain>
    </source>
</reference>
<evidence type="ECO:0000313" key="2">
    <source>
        <dbReference type="EMBL" id="MQY04121.1"/>
    </source>
</evidence>
<feature type="compositionally biased region" description="Basic residues" evidence="1">
    <location>
        <begin position="67"/>
        <end position="79"/>
    </location>
</feature>
<name>A0A7K0BSI7_9ACTN</name>
<feature type="region of interest" description="Disordered" evidence="1">
    <location>
        <begin position="16"/>
        <end position="104"/>
    </location>
</feature>
<evidence type="ECO:0000313" key="3">
    <source>
        <dbReference type="Proteomes" id="UP000487268"/>
    </source>
</evidence>
<evidence type="ECO:0000256" key="1">
    <source>
        <dbReference type="SAM" id="MobiDB-lite"/>
    </source>
</evidence>
<comment type="caution">
    <text evidence="2">The sequence shown here is derived from an EMBL/GenBank/DDBJ whole genome shotgun (WGS) entry which is preliminary data.</text>
</comment>
<keyword evidence="3" id="KW-1185">Reference proteome</keyword>
<proteinExistence type="predicted"/>
<accession>A0A7K0BSI7</accession>
<protein>
    <submittedName>
        <fullName evidence="2">Uncharacterized protein</fullName>
    </submittedName>
</protein>
<sequence length="104" mass="11306">MLAVLVLLGVVAFGMRGEPAKTPTQRVESTVAVAPKAPESHPTFGSSVPPKAKPKPQPTRKAERAPVKPKAKTAPKRRGGPPTHGRPCPWEGLPFLDRMCRRRR</sequence>
<gene>
    <name evidence="2" type="ORF">ACRB68_21710</name>
</gene>
<organism evidence="2 3">
    <name type="scientific">Actinomadura macrotermitis</name>
    <dbReference type="NCBI Taxonomy" id="2585200"/>
    <lineage>
        <taxon>Bacteria</taxon>
        <taxon>Bacillati</taxon>
        <taxon>Actinomycetota</taxon>
        <taxon>Actinomycetes</taxon>
        <taxon>Streptosporangiales</taxon>
        <taxon>Thermomonosporaceae</taxon>
        <taxon>Actinomadura</taxon>
    </lineage>
</organism>
<dbReference type="AlphaFoldDB" id="A0A7K0BSI7"/>
<dbReference type="Proteomes" id="UP000487268">
    <property type="component" value="Unassembled WGS sequence"/>
</dbReference>